<evidence type="ECO:0000256" key="3">
    <source>
        <dbReference type="SAM" id="Phobius"/>
    </source>
</evidence>
<dbReference type="EMBL" id="CAKAEH010001550">
    <property type="protein sequence ID" value="CAG9537477.1"/>
    <property type="molecule type" value="Genomic_DNA"/>
</dbReference>
<sequence length="215" mass="24794">MYFNASLASFETQKDFELFKNYILHNELSVSNALIGLIRQQHGSYAWKDSSPVTFLNWAKDEPADEKGRIIQQCVKMELSGNYTWHSINCWQSTHYLCSAPVSNVFHHPPPTMDSDNNEIFPSSILSNDKEVKDRRKLSDDNDSYTSNNDQNLLPISPSQSISAINTLGEICLMFIIVLSMIGGIQLWRRKRRLCLNNQRIIQFDQLQNEEENTM</sequence>
<dbReference type="SUPFAM" id="SSF56436">
    <property type="entry name" value="C-type lectin-like"/>
    <property type="match status" value="1"/>
</dbReference>
<reference evidence="5" key="1">
    <citation type="submission" date="2021-09" db="EMBL/GenBank/DDBJ databases">
        <authorList>
            <consortium name="Pathogen Informatics"/>
        </authorList>
    </citation>
    <scope>NUCLEOTIDE SEQUENCE</scope>
</reference>
<dbReference type="InterPro" id="IPR050111">
    <property type="entry name" value="C-type_lectin/snaclec_domain"/>
</dbReference>
<evidence type="ECO:0000313" key="5">
    <source>
        <dbReference type="EMBL" id="CAG9537477.1"/>
    </source>
</evidence>
<dbReference type="InterPro" id="IPR016186">
    <property type="entry name" value="C-type_lectin-like/link_sf"/>
</dbReference>
<feature type="domain" description="C-type lectin" evidence="4">
    <location>
        <begin position="1"/>
        <end position="99"/>
    </location>
</feature>
<comment type="caution">
    <text evidence="5">The sequence shown here is derived from an EMBL/GenBank/DDBJ whole genome shotgun (WGS) entry which is preliminary data.</text>
</comment>
<evidence type="ECO:0000256" key="2">
    <source>
        <dbReference type="SAM" id="MobiDB-lite"/>
    </source>
</evidence>
<protein>
    <recommendedName>
        <fullName evidence="4">C-type lectin domain-containing protein</fullName>
    </recommendedName>
</protein>
<dbReference type="PROSITE" id="PS00615">
    <property type="entry name" value="C_TYPE_LECTIN_1"/>
    <property type="match status" value="1"/>
</dbReference>
<accession>A0A8J2M8S4</accession>
<dbReference type="InterPro" id="IPR016187">
    <property type="entry name" value="CTDL_fold"/>
</dbReference>
<dbReference type="PANTHER" id="PTHR22803">
    <property type="entry name" value="MANNOSE, PHOSPHOLIPASE, LECTIN RECEPTOR RELATED"/>
    <property type="match status" value="1"/>
</dbReference>
<dbReference type="CDD" id="cd00037">
    <property type="entry name" value="CLECT"/>
    <property type="match status" value="1"/>
</dbReference>
<keyword evidence="6" id="KW-1185">Reference proteome</keyword>
<feature type="transmembrane region" description="Helical" evidence="3">
    <location>
        <begin position="168"/>
        <end position="188"/>
    </location>
</feature>
<dbReference type="InterPro" id="IPR001304">
    <property type="entry name" value="C-type_lectin-like"/>
</dbReference>
<feature type="compositionally biased region" description="Basic and acidic residues" evidence="2">
    <location>
        <begin position="131"/>
        <end position="140"/>
    </location>
</feature>
<organism evidence="5 6">
    <name type="scientific">Cercopithifilaria johnstoni</name>
    <dbReference type="NCBI Taxonomy" id="2874296"/>
    <lineage>
        <taxon>Eukaryota</taxon>
        <taxon>Metazoa</taxon>
        <taxon>Ecdysozoa</taxon>
        <taxon>Nematoda</taxon>
        <taxon>Chromadorea</taxon>
        <taxon>Rhabditida</taxon>
        <taxon>Spirurina</taxon>
        <taxon>Spiruromorpha</taxon>
        <taxon>Filarioidea</taxon>
        <taxon>Onchocercidae</taxon>
        <taxon>Cercopithifilaria</taxon>
    </lineage>
</organism>
<dbReference type="OrthoDB" id="5858677at2759"/>
<dbReference type="AlphaFoldDB" id="A0A8J2M8S4"/>
<dbReference type="Pfam" id="PF00059">
    <property type="entry name" value="Lectin_C"/>
    <property type="match status" value="1"/>
</dbReference>
<keyword evidence="3" id="KW-1133">Transmembrane helix</keyword>
<keyword evidence="1" id="KW-1015">Disulfide bond</keyword>
<keyword evidence="3" id="KW-0812">Transmembrane</keyword>
<dbReference type="Gene3D" id="3.10.100.10">
    <property type="entry name" value="Mannose-Binding Protein A, subunit A"/>
    <property type="match status" value="1"/>
</dbReference>
<evidence type="ECO:0000256" key="1">
    <source>
        <dbReference type="ARBA" id="ARBA00023157"/>
    </source>
</evidence>
<keyword evidence="3" id="KW-0472">Membrane</keyword>
<gene>
    <name evidence="5" type="ORF">CJOHNSTONI_LOCUS7287</name>
</gene>
<dbReference type="InterPro" id="IPR018378">
    <property type="entry name" value="C-type_lectin_CS"/>
</dbReference>
<evidence type="ECO:0000313" key="6">
    <source>
        <dbReference type="Proteomes" id="UP000746747"/>
    </source>
</evidence>
<proteinExistence type="predicted"/>
<evidence type="ECO:0000259" key="4">
    <source>
        <dbReference type="PROSITE" id="PS50041"/>
    </source>
</evidence>
<dbReference type="PROSITE" id="PS50041">
    <property type="entry name" value="C_TYPE_LECTIN_2"/>
    <property type="match status" value="1"/>
</dbReference>
<feature type="region of interest" description="Disordered" evidence="2">
    <location>
        <begin position="131"/>
        <end position="152"/>
    </location>
</feature>
<name>A0A8J2M8S4_9BILA</name>
<dbReference type="Proteomes" id="UP000746747">
    <property type="component" value="Unassembled WGS sequence"/>
</dbReference>